<dbReference type="EMBL" id="BARS01046151">
    <property type="protein sequence ID" value="GAG40228.1"/>
    <property type="molecule type" value="Genomic_DNA"/>
</dbReference>
<gene>
    <name evidence="1" type="ORF">S01H1_69497</name>
</gene>
<reference evidence="1" key="1">
    <citation type="journal article" date="2014" name="Front. Microbiol.">
        <title>High frequency of phylogenetically diverse reductive dehalogenase-homologous genes in deep subseafloor sedimentary metagenomes.</title>
        <authorList>
            <person name="Kawai M."/>
            <person name="Futagami T."/>
            <person name="Toyoda A."/>
            <person name="Takaki Y."/>
            <person name="Nishi S."/>
            <person name="Hori S."/>
            <person name="Arai W."/>
            <person name="Tsubouchi T."/>
            <person name="Morono Y."/>
            <person name="Uchiyama I."/>
            <person name="Ito T."/>
            <person name="Fujiyama A."/>
            <person name="Inagaki F."/>
            <person name="Takami H."/>
        </authorList>
    </citation>
    <scope>NUCLEOTIDE SEQUENCE</scope>
    <source>
        <strain evidence="1">Expedition CK06-06</strain>
    </source>
</reference>
<proteinExistence type="predicted"/>
<comment type="caution">
    <text evidence="1">The sequence shown here is derived from an EMBL/GenBank/DDBJ whole genome shotgun (WGS) entry which is preliminary data.</text>
</comment>
<accession>X0XUC8</accession>
<organism evidence="1">
    <name type="scientific">marine sediment metagenome</name>
    <dbReference type="NCBI Taxonomy" id="412755"/>
    <lineage>
        <taxon>unclassified sequences</taxon>
        <taxon>metagenomes</taxon>
        <taxon>ecological metagenomes</taxon>
    </lineage>
</organism>
<evidence type="ECO:0000313" key="1">
    <source>
        <dbReference type="EMBL" id="GAG40228.1"/>
    </source>
</evidence>
<protein>
    <recommendedName>
        <fullName evidence="2">Transposase IS200-like domain-containing protein</fullName>
    </recommendedName>
</protein>
<name>X0XUC8_9ZZZZ</name>
<dbReference type="AlphaFoldDB" id="X0XUC8"/>
<sequence length="93" mass="11279">MCRKQSSGNHQKEYQQISKQKVCFLEKVYRDREGIWGKEYLVSTVGTNKERIRRYVKLQEEEEKQDKQSFSFEPTTPVKAWELITRQYSFLDH</sequence>
<evidence type="ECO:0008006" key="2">
    <source>
        <dbReference type="Google" id="ProtNLM"/>
    </source>
</evidence>